<dbReference type="InterPro" id="IPR002165">
    <property type="entry name" value="Plexin_repeat"/>
</dbReference>
<dbReference type="Pfam" id="PF08337">
    <property type="entry name" value="Plexin_cytopl"/>
    <property type="match status" value="1"/>
</dbReference>
<dbReference type="Gene3D" id="3.30.1680.10">
    <property type="entry name" value="ligand-binding face of the semaphorins, domain 2"/>
    <property type="match status" value="1"/>
</dbReference>
<dbReference type="InterPro" id="IPR016201">
    <property type="entry name" value="PSI"/>
</dbReference>
<keyword evidence="5" id="KW-0732">Signal</keyword>
<dbReference type="InterPro" id="IPR036352">
    <property type="entry name" value="Semap_dom_sf"/>
</dbReference>
<evidence type="ECO:0000256" key="12">
    <source>
        <dbReference type="SAM" id="Phobius"/>
    </source>
</evidence>
<feature type="transmembrane region" description="Helical" evidence="12">
    <location>
        <begin position="9"/>
        <end position="28"/>
    </location>
</feature>
<dbReference type="SMART" id="SM00630">
    <property type="entry name" value="Sema"/>
    <property type="match status" value="1"/>
</dbReference>
<gene>
    <name evidence="14" type="ORF">MN116_005897</name>
</gene>
<dbReference type="InterPro" id="IPR031148">
    <property type="entry name" value="Plexin"/>
</dbReference>
<dbReference type="InterPro" id="IPR013783">
    <property type="entry name" value="Ig-like_fold"/>
</dbReference>
<keyword evidence="7 12" id="KW-1133">Transmembrane helix</keyword>
<proteinExistence type="inferred from homology"/>
<reference evidence="14" key="1">
    <citation type="submission" date="2022-04" db="EMBL/GenBank/DDBJ databases">
        <authorList>
            <person name="Xu L."/>
            <person name="Lv Z."/>
        </authorList>
    </citation>
    <scope>NUCLEOTIDE SEQUENCE</scope>
    <source>
        <strain evidence="14">LV_2022a</strain>
    </source>
</reference>
<evidence type="ECO:0000259" key="13">
    <source>
        <dbReference type="PROSITE" id="PS51004"/>
    </source>
</evidence>
<feature type="transmembrane region" description="Helical" evidence="12">
    <location>
        <begin position="1733"/>
        <end position="1755"/>
    </location>
</feature>
<dbReference type="Proteomes" id="UP001292079">
    <property type="component" value="Unassembled WGS sequence"/>
</dbReference>
<evidence type="ECO:0000256" key="6">
    <source>
        <dbReference type="ARBA" id="ARBA00022737"/>
    </source>
</evidence>
<comment type="caution">
    <text evidence="11">Lacks conserved residue(s) required for the propagation of feature annotation.</text>
</comment>
<evidence type="ECO:0000313" key="14">
    <source>
        <dbReference type="EMBL" id="KAK4470333.1"/>
    </source>
</evidence>
<evidence type="ECO:0000256" key="2">
    <source>
        <dbReference type="ARBA" id="ARBA00010297"/>
    </source>
</evidence>
<dbReference type="InterPro" id="IPR013548">
    <property type="entry name" value="Plexin_cytoplasmic_RasGAP_dom"/>
</dbReference>
<dbReference type="PANTHER" id="PTHR22625">
    <property type="entry name" value="PLEXIN"/>
    <property type="match status" value="1"/>
</dbReference>
<dbReference type="InterPro" id="IPR002909">
    <property type="entry name" value="IPT_dom"/>
</dbReference>
<keyword evidence="3" id="KW-1003">Cell membrane</keyword>
<dbReference type="SUPFAM" id="SSF103575">
    <property type="entry name" value="Plexin repeat"/>
    <property type="match status" value="1"/>
</dbReference>
<evidence type="ECO:0000313" key="15">
    <source>
        <dbReference type="Proteomes" id="UP001292079"/>
    </source>
</evidence>
<dbReference type="InterPro" id="IPR014756">
    <property type="entry name" value="Ig_E-set"/>
</dbReference>
<dbReference type="SMART" id="SM00423">
    <property type="entry name" value="PSI"/>
    <property type="match status" value="3"/>
</dbReference>
<dbReference type="Gene3D" id="2.60.40.10">
    <property type="entry name" value="Immunoglobulins"/>
    <property type="match status" value="2"/>
</dbReference>
<dbReference type="PROSITE" id="PS51004">
    <property type="entry name" value="SEMA"/>
    <property type="match status" value="1"/>
</dbReference>
<comment type="similarity">
    <text evidence="2">Belongs to the plexin family.</text>
</comment>
<dbReference type="InterPro" id="IPR001627">
    <property type="entry name" value="Semap_dom"/>
</dbReference>
<feature type="domain" description="Sema" evidence="13">
    <location>
        <begin position="18"/>
        <end position="615"/>
    </location>
</feature>
<sequence>MLYGIPKKWILVFFVFMEFVLYILSLAVSHNASIPTTNDSKNLRVLYRVYKPENLDYVYVASVNSIRQFSVDKLQMVAERITGPHNFSIYCLSNSDSCEKCMHVDRSSLPFGYGSDSCRPHSTNNYVKAWGTSSFPGPEMHNFNYSTWDYESRFVNDDRITFEDSLYICHTVFHGYCERITLTNVTHESPWVAGIRNSVVEKKNKNPQEIPVVGSLPYTYSVLVVGSEYIYVGTEPDGLQEHTLITLDPLTVRLKDFHLSSIQPSFESRVQLSTNPSLRIQYKSAFRYKSLPTNLDSQDQLFKPAYIYFVLQQPESSSFIRWQSRIARVCDGDKHISSYVELNILCFQCISKESEKMFNALHFSSRGTVGERLARKLSHNFQSQYDDNLFAKTDVNIHMDHSEVLIVAFASQPIDPLHYWSTRNVNPDIDLLSGQHNFDLSYEIGSILLSGSAISLFSMAQINAKFDSVIINCLEGNGIHGPSHFLHSTNSDNFRCVKDDYSRILMHDCPGNRQFNQFITGNDPEDDITAPALLYLESNVTGMAITAVSLEFTIAILTTDDGYLYKYELLGLDKVHLLGSLQLVPNGKPITSLALDRTGTIAFATSFQKIFRIELFNCSAYSTCESCLKARDPYCGWCIAEGRCLLFHQCPLAMRFATLSHVNASYDLKKKRSLKRHASSSSNENSSSHQVFWLSYNVSTDKCPVIRQVSPPGIQMMNTNPMVTSAKEDSQYYQQNIILILDPILSQNLPNSDNSDGYFDRNQLHQVNSFSGFENSHFPSMDESSVATSSQLFCSFREAPRPVLQMESLISGTLSNFDLNKILLSVTRTPLITRTAAKLFYSSGKPVEAHCLSPAVTSILPSLVDDKASIPLLLWLEKVKATDVDSDNIGALAPALFAIYNCSQLKDCQSCARSRFVCAWCLFEDQCVPIFPTLSTNGRITTTVCRDLPYLYSKFYEQMNSLIGIIPAGHADDCPRFTGSPGRITLTSGSSLSINFQVSNVQKQQIVGFSCSENCTNQHVRASFNQVNSTVFCHIEVINLTEQLNARQLSNSVIHSSHDAAVNCGLDLYWHGSNDRDAKGHRMVNEDQVHAEVFTCEWLAEYCDKCLDLPARFGCSWCVSTQENMHIYNSENRNILKGGKCRTQNACIGRNYVNGSTTVRQYSFRPGDVCPNPEILSLTPTNGTLTGQPVLTITGRNLGRNTSDIIDVFLDLQPKIKCIVLSETYQRSHKFMCKLVPAPYLSLPISGKLKVVISNKRYEAYSPNFHFAMPHLIHATPQRGPKAGGTRLYLTGTNLNIGGQRNVYLYLPTLRSGTSSDSHLDRFSESNVKVKCEIEQESETLIVCLTGPLLDSTVFNTVGKKQIFKQHSVSISVLTSIGNDNNKALTIEDEHIPLSLVMTHDMTSTYLSHSFSFIYTPNPSVHEVQRQNVLAIGGTTVRVFGTFLFVVQDPKLVFYFNGSEYSMSCLIFSNGQLDCLSPSLVKFQDTSLVEDMSDKSLHIDEKLDNLMQSNTSVWTNRNKQPITSRLSLSQSLIKSQLKSNPELFHSAFSSYTSSWPISVPYGFIMDGVHQLRVFGFIKVYQDPVVLPFPDNIRVENLDDYSANDLIHDQHVETINHNHKYHRFNQSLERPLQSTSSVDYSSIRQLIRIHGHFDTLLSAPELAKSDELIVRIGDSLICEVNSIMLTEIRCDLDRKMILKHHDYLVEVQFGRFLVYRPGSIRFVALRQAALRSQIIMLFIGLLLILIFVSLIGFVIWRRFMQRQRNYQAKLDEKYTEHENRVVRIFKEDFMELQTTMQEFSQEVKKHNLPYRDYRTFCLFSLFPEYHCELMHPIDPHTSFPLINKTDVTAHPLEVGSGDVNSIVPLHPLLSPFIVHIQAHDDAAKGISLFHALLCNRQFLYLLIHIIDEDKQITAKDKSRIASLICAGLHPKMDYLTSVMFDLMTDFLHQLHLQGDARLVTAFRRAETIVDKILSNWLTFLLYKFIKNSVGESLFYFYRALLQQINMGPRDAITGKARYTLDSSSLLQTEMTGKQIILCVEDPQHLFGLSAPYISVKVLNCDTITQAKEKILDAIYKNKPYSKQIKSTQLELKRLNESVPTQNPGNEVFATGQTLFDWDVKNRLTSGPTNPEKFPIRLNCIADYILEDNVHVALVACELNKSNHIQSMPDGLQSNCIQPQSMAAQNSRFPVAEVIHTPSISRPLPAISPTNVTRSMKSNSNQPVTVTGPALNVHVNDAHLSRLSTPSEVSFCFRPTGVPDPKLWYHLEWTGNHNIIVDGSEEIKRSSKLLDNRSNNHMKRLFCTCVHKVDDTDVNHCIVNKGDISALDLYEDELTKMCSGACTTRHPLLSPSEVNTSNNNHDVLLSYKKSKSLEKWGKRHSNRSKSRRKKISELSILNGEKNTLMQSATLKSLDRFMETLPKEVFFNRLLLTRLSVTKYMDKLFEVIFSSVVQSHSLPAPIKYLFDFLDDRAVKFGIHDAKIVHAWKSNCIQMRFWNQLITNLDYIFDIPLLRNTALERSFHTFSHAMTYACAPNKEKITKDSSLVKLLFAPDISQQWNRVHTYYREIKDLPSVERQEMDDLLRQHSYNHFTDFNVSWAVYELYTKYVRNQQDMLIAHLQQDAINRSFGNNYRIPEQNKHSEKPFLSTNTEWNPVHIIHMLIEIKRCLDNVQSIHASSDDDHHLHHYNHHQHHYNTTTLTTNPNVTSLSPSSTLGGISAAQYGSRTAIFRPSTTTSVNVGNFSQPSSAPSQTATDCLDTLRSYNTLTTEFAGDETSRSAHHYYYHHFYQYHPNDDTQMTNMNSNMLTSEPRTAPPVAITTTTVSLSAHSTEAVSTNDATYEDTISKYNKNPLT</sequence>
<reference evidence="14" key="2">
    <citation type="journal article" date="2023" name="Infect Dis Poverty">
        <title>Chromosome-scale genome of the human blood fluke Schistosoma mekongi and its implications for public health.</title>
        <authorList>
            <person name="Zhou M."/>
            <person name="Xu L."/>
            <person name="Xu D."/>
            <person name="Chen W."/>
            <person name="Khan J."/>
            <person name="Hu Y."/>
            <person name="Huang H."/>
            <person name="Wei H."/>
            <person name="Zhang Y."/>
            <person name="Chusongsang P."/>
            <person name="Tanasarnprasert K."/>
            <person name="Hu X."/>
            <person name="Limpanont Y."/>
            <person name="Lv Z."/>
        </authorList>
    </citation>
    <scope>NUCLEOTIDE SEQUENCE</scope>
    <source>
        <strain evidence="14">LV_2022a</strain>
    </source>
</reference>
<dbReference type="GO" id="GO:0030334">
    <property type="term" value="P:regulation of cell migration"/>
    <property type="evidence" value="ECO:0007669"/>
    <property type="project" value="TreeGrafter"/>
</dbReference>
<evidence type="ECO:0000256" key="5">
    <source>
        <dbReference type="ARBA" id="ARBA00022729"/>
    </source>
</evidence>
<evidence type="ECO:0000256" key="1">
    <source>
        <dbReference type="ARBA" id="ARBA00004162"/>
    </source>
</evidence>
<keyword evidence="15" id="KW-1185">Reference proteome</keyword>
<dbReference type="PANTHER" id="PTHR22625:SF70">
    <property type="entry name" value="PLEXIN A, ISOFORM A"/>
    <property type="match status" value="1"/>
</dbReference>
<evidence type="ECO:0000256" key="10">
    <source>
        <dbReference type="ARBA" id="ARBA00023180"/>
    </source>
</evidence>
<keyword evidence="6" id="KW-0677">Repeat</keyword>
<dbReference type="InterPro" id="IPR046800">
    <property type="entry name" value="Plexin_RBD"/>
</dbReference>
<dbReference type="GO" id="GO:0002116">
    <property type="term" value="C:semaphorin receptor complex"/>
    <property type="evidence" value="ECO:0007669"/>
    <property type="project" value="TreeGrafter"/>
</dbReference>
<accession>A0AAE2D3Q0</accession>
<dbReference type="SUPFAM" id="SSF48350">
    <property type="entry name" value="GTPase activation domain, GAP"/>
    <property type="match status" value="1"/>
</dbReference>
<dbReference type="Pfam" id="PF20170">
    <property type="entry name" value="Plexin_RBD"/>
    <property type="match status" value="1"/>
</dbReference>
<evidence type="ECO:0000256" key="9">
    <source>
        <dbReference type="ARBA" id="ARBA00023157"/>
    </source>
</evidence>
<comment type="caution">
    <text evidence="14">The sequence shown here is derived from an EMBL/GenBank/DDBJ whole genome shotgun (WGS) entry which is preliminary data.</text>
</comment>
<comment type="subcellular location">
    <subcellularLocation>
        <location evidence="1">Cell membrane</location>
        <topology evidence="1">Single-pass membrane protein</topology>
    </subcellularLocation>
</comment>
<dbReference type="Gene3D" id="1.10.506.10">
    <property type="entry name" value="GTPase Activation - p120gap, domain 1"/>
    <property type="match status" value="2"/>
</dbReference>
<dbReference type="InterPro" id="IPR015943">
    <property type="entry name" value="WD40/YVTN_repeat-like_dom_sf"/>
</dbReference>
<dbReference type="Pfam" id="PF01437">
    <property type="entry name" value="PSI"/>
    <property type="match status" value="1"/>
</dbReference>
<dbReference type="GO" id="GO:0017154">
    <property type="term" value="F:semaphorin receptor activity"/>
    <property type="evidence" value="ECO:0007669"/>
    <property type="project" value="InterPro"/>
</dbReference>
<dbReference type="Pfam" id="PF01833">
    <property type="entry name" value="TIG"/>
    <property type="match status" value="2"/>
</dbReference>
<evidence type="ECO:0000256" key="3">
    <source>
        <dbReference type="ARBA" id="ARBA00022475"/>
    </source>
</evidence>
<dbReference type="InterPro" id="IPR008936">
    <property type="entry name" value="Rho_GTPase_activation_prot"/>
</dbReference>
<evidence type="ECO:0000256" key="4">
    <source>
        <dbReference type="ARBA" id="ARBA00022692"/>
    </source>
</evidence>
<organism evidence="14 15">
    <name type="scientific">Schistosoma mekongi</name>
    <name type="common">Parasitic worm</name>
    <dbReference type="NCBI Taxonomy" id="38744"/>
    <lineage>
        <taxon>Eukaryota</taxon>
        <taxon>Metazoa</taxon>
        <taxon>Spiralia</taxon>
        <taxon>Lophotrochozoa</taxon>
        <taxon>Platyhelminthes</taxon>
        <taxon>Trematoda</taxon>
        <taxon>Digenea</taxon>
        <taxon>Strigeidida</taxon>
        <taxon>Schistosomatoidea</taxon>
        <taxon>Schistosomatidae</taxon>
        <taxon>Schistosoma</taxon>
    </lineage>
</organism>
<dbReference type="Gene3D" id="3.10.20.90">
    <property type="entry name" value="Phosphatidylinositol 3-kinase Catalytic Subunit, Chain A, domain 1"/>
    <property type="match status" value="1"/>
</dbReference>
<protein>
    <recommendedName>
        <fullName evidence="13">Sema domain-containing protein</fullName>
    </recommendedName>
</protein>
<dbReference type="GO" id="GO:0005886">
    <property type="term" value="C:plasma membrane"/>
    <property type="evidence" value="ECO:0007669"/>
    <property type="project" value="UniProtKB-SubCell"/>
</dbReference>
<dbReference type="SUPFAM" id="SSF81296">
    <property type="entry name" value="E set domains"/>
    <property type="match status" value="2"/>
</dbReference>
<keyword evidence="10" id="KW-0325">Glycoprotein</keyword>
<dbReference type="EMBL" id="JALJAT010000004">
    <property type="protein sequence ID" value="KAK4470333.1"/>
    <property type="molecule type" value="Genomic_DNA"/>
</dbReference>
<keyword evidence="8 12" id="KW-0472">Membrane</keyword>
<dbReference type="Pfam" id="PF01403">
    <property type="entry name" value="Sema"/>
    <property type="match status" value="1"/>
</dbReference>
<name>A0AAE2D3Q0_SCHME</name>
<dbReference type="SUPFAM" id="SSF101912">
    <property type="entry name" value="Sema domain"/>
    <property type="match status" value="2"/>
</dbReference>
<evidence type="ECO:0000256" key="7">
    <source>
        <dbReference type="ARBA" id="ARBA00022989"/>
    </source>
</evidence>
<keyword evidence="4 12" id="KW-0812">Transmembrane</keyword>
<keyword evidence="9" id="KW-1015">Disulfide bond</keyword>
<evidence type="ECO:0000256" key="11">
    <source>
        <dbReference type="PROSITE-ProRule" id="PRU00352"/>
    </source>
</evidence>
<evidence type="ECO:0000256" key="8">
    <source>
        <dbReference type="ARBA" id="ARBA00023136"/>
    </source>
</evidence>
<dbReference type="SMART" id="SM00429">
    <property type="entry name" value="IPT"/>
    <property type="match status" value="3"/>
</dbReference>
<dbReference type="Gene3D" id="2.130.10.10">
    <property type="entry name" value="YVTN repeat-like/Quinoprotein amine dehydrogenase"/>
    <property type="match status" value="1"/>
</dbReference>